<evidence type="ECO:0000259" key="1">
    <source>
        <dbReference type="PROSITE" id="PS50006"/>
    </source>
</evidence>
<dbReference type="Pfam" id="PF20232">
    <property type="entry name" value="T6SS_FHA_C"/>
    <property type="match status" value="1"/>
</dbReference>
<dbReference type="CDD" id="cd00060">
    <property type="entry name" value="FHA"/>
    <property type="match status" value="1"/>
</dbReference>
<dbReference type="PROSITE" id="PS50006">
    <property type="entry name" value="FHA_DOMAIN"/>
    <property type="match status" value="1"/>
</dbReference>
<dbReference type="SUPFAM" id="SSF49879">
    <property type="entry name" value="SMAD/FHA domain"/>
    <property type="match status" value="1"/>
</dbReference>
<dbReference type="Pfam" id="PF00498">
    <property type="entry name" value="FHA"/>
    <property type="match status" value="1"/>
</dbReference>
<dbReference type="EMBL" id="FNTJ01000001">
    <property type="protein sequence ID" value="SEC19312.1"/>
    <property type="molecule type" value="Genomic_DNA"/>
</dbReference>
<dbReference type="InterPro" id="IPR000253">
    <property type="entry name" value="FHA_dom"/>
</dbReference>
<dbReference type="RefSeq" id="WP_092315993.1">
    <property type="nucleotide sequence ID" value="NZ_FNTJ01000001.1"/>
</dbReference>
<evidence type="ECO:0000313" key="2">
    <source>
        <dbReference type="EMBL" id="SEC19312.1"/>
    </source>
</evidence>
<dbReference type="InterPro" id="IPR017735">
    <property type="entry name" value="T6SS_FHA"/>
</dbReference>
<dbReference type="Proteomes" id="UP000198982">
    <property type="component" value="Unassembled WGS sequence"/>
</dbReference>
<evidence type="ECO:0000313" key="3">
    <source>
        <dbReference type="Proteomes" id="UP000198982"/>
    </source>
</evidence>
<feature type="domain" description="FHA" evidence="1">
    <location>
        <begin position="28"/>
        <end position="78"/>
    </location>
</feature>
<reference evidence="3" key="1">
    <citation type="submission" date="2016-10" db="EMBL/GenBank/DDBJ databases">
        <authorList>
            <person name="Varghese N."/>
            <person name="Submissions S."/>
        </authorList>
    </citation>
    <scope>NUCLEOTIDE SEQUENCE [LARGE SCALE GENOMIC DNA]</scope>
    <source>
        <strain evidence="3">DSM 9751</strain>
    </source>
</reference>
<proteinExistence type="predicted"/>
<accession>A0A1H4QIF5</accession>
<sequence>MELVFEMLDSPQHLPAASASKTFGQGGGRIGRGADCHWVIPDRQRHLSNHHAQVSYRDGAFFLTDTSSNGIVLKDSGARLPKGTPLRIEHGSTYVLGGFVMRAWLLPASAPLALDVGRPLAAGSIIPDDAFLDPDPLKVLAMEEQGELTDDPLALLDSPPQALEPFADYARIDTEHLRVPELVAPAPPPPASPAASLQSPGEPFWERFAEALGVELKDLDPAAREALAIKAASLLRQSVAGLQQSLRTRSELKSELRLGQTQVQSVGKNPLRFAPDASEALERLLLDDKPGQLTGPQAIARAFTDLQAHQVALLAASRAALRSTLEHFSPQQLTLRFERDGKRPWLASAGRHWRAYTRYHQHLRLDDDWSERLLARDFAQAYEEQHRLICTLNTHAHQG</sequence>
<dbReference type="AlphaFoldDB" id="A0A1H4QIF5"/>
<dbReference type="InterPro" id="IPR008984">
    <property type="entry name" value="SMAD_FHA_dom_sf"/>
</dbReference>
<dbReference type="InterPro" id="IPR046883">
    <property type="entry name" value="T6SS_FHA_C"/>
</dbReference>
<dbReference type="Gene3D" id="2.60.200.20">
    <property type="match status" value="1"/>
</dbReference>
<keyword evidence="3" id="KW-1185">Reference proteome</keyword>
<gene>
    <name evidence="2" type="ORF">SAMN05216178_3785</name>
</gene>
<name>A0A1H4QIF5_9PSED</name>
<organism evidence="2 3">
    <name type="scientific">Pseudomonas saponiphila</name>
    <dbReference type="NCBI Taxonomy" id="556534"/>
    <lineage>
        <taxon>Bacteria</taxon>
        <taxon>Pseudomonadati</taxon>
        <taxon>Pseudomonadota</taxon>
        <taxon>Gammaproteobacteria</taxon>
        <taxon>Pseudomonadales</taxon>
        <taxon>Pseudomonadaceae</taxon>
        <taxon>Pseudomonas</taxon>
    </lineage>
</organism>
<protein>
    <submittedName>
        <fullName evidence="2">FHA domain protein</fullName>
    </submittedName>
</protein>
<dbReference type="NCBIfam" id="TIGR03354">
    <property type="entry name" value="VI_FHA"/>
    <property type="match status" value="1"/>
</dbReference>